<sequence length="285" mass="32020">MSLESGPYTIRNGGRAIGRAQREDRSLRPKGVFVLPPDVEPPVFDIEKLDSGNYTIKAKGAPTTQINNLVFALLIEEERAEKWQIVHIPQHGRHKYIIQANDQVNGWVAPEDPEQQEKLKVLVNALVEDVDPASREWLQVIDEPRKEGSYMESSRTVMFVYSLFKGSMLGYLQDGTNATTYTDVAGKAYEMLVDRFVVKNGNGTLGWNGTVTVCSLNSTASYEYYVGQPLFYNSPLGIGAFILASLEYERFYNVTSKLGRSLDTAPLEAFFCLRQQHECFSPLFA</sequence>
<dbReference type="AlphaFoldDB" id="A0A0W0FIJ7"/>
<dbReference type="PANTHER" id="PTHR33886:SF11">
    <property type="entry name" value="WALL GLYCOSYL HYDROLASE YTER, PUTATIVE (AFU_ORTHOLOGUE AFUA_2G14630)-RELATED"/>
    <property type="match status" value="1"/>
</dbReference>
<reference evidence="1 2" key="1">
    <citation type="submission" date="2015-12" db="EMBL/GenBank/DDBJ databases">
        <title>Draft genome sequence of Moniliophthora roreri, the causal agent of frosty pod rot of cacao.</title>
        <authorList>
            <person name="Aime M.C."/>
            <person name="Diaz-Valderrama J.R."/>
            <person name="Kijpornyongpan T."/>
            <person name="Phillips-Mora W."/>
        </authorList>
    </citation>
    <scope>NUCLEOTIDE SEQUENCE [LARGE SCALE GENOMIC DNA]</scope>
    <source>
        <strain evidence="1 2">MCA 2952</strain>
    </source>
</reference>
<dbReference type="CDD" id="cd23428">
    <property type="entry name" value="beta-trefoil_Ricin_SPI"/>
    <property type="match status" value="1"/>
</dbReference>
<dbReference type="Pfam" id="PF16850">
    <property type="entry name" value="Inhibitor_I66"/>
    <property type="match status" value="1"/>
</dbReference>
<dbReference type="GO" id="GO:0004867">
    <property type="term" value="F:serine-type endopeptidase inhibitor activity"/>
    <property type="evidence" value="ECO:0007669"/>
    <property type="project" value="InterPro"/>
</dbReference>
<dbReference type="EMBL" id="LATX01001922">
    <property type="protein sequence ID" value="KTB36142.1"/>
    <property type="molecule type" value="Genomic_DNA"/>
</dbReference>
<proteinExistence type="predicted"/>
<dbReference type="GO" id="GO:0005975">
    <property type="term" value="P:carbohydrate metabolic process"/>
    <property type="evidence" value="ECO:0007669"/>
    <property type="project" value="InterPro"/>
</dbReference>
<dbReference type="GO" id="GO:0016787">
    <property type="term" value="F:hydrolase activity"/>
    <property type="evidence" value="ECO:0007669"/>
    <property type="project" value="UniProtKB-KW"/>
</dbReference>
<protein>
    <submittedName>
        <fullName evidence="1">Uncharacterized protein</fullName>
    </submittedName>
</protein>
<dbReference type="eggNOG" id="ENOG502SUG8">
    <property type="taxonomic scope" value="Eukaryota"/>
</dbReference>
<evidence type="ECO:0000313" key="2">
    <source>
        <dbReference type="Proteomes" id="UP000054988"/>
    </source>
</evidence>
<dbReference type="InterPro" id="IPR008928">
    <property type="entry name" value="6-hairpin_glycosidase_sf"/>
</dbReference>
<organism evidence="1 2">
    <name type="scientific">Moniliophthora roreri</name>
    <name type="common">Frosty pod rot fungus</name>
    <name type="synonym">Monilia roreri</name>
    <dbReference type="NCBI Taxonomy" id="221103"/>
    <lineage>
        <taxon>Eukaryota</taxon>
        <taxon>Fungi</taxon>
        <taxon>Dikarya</taxon>
        <taxon>Basidiomycota</taxon>
        <taxon>Agaricomycotina</taxon>
        <taxon>Agaricomycetes</taxon>
        <taxon>Agaricomycetidae</taxon>
        <taxon>Agaricales</taxon>
        <taxon>Marasmiineae</taxon>
        <taxon>Marasmiaceae</taxon>
        <taxon>Moniliophthora</taxon>
    </lineage>
</organism>
<dbReference type="InterPro" id="IPR012341">
    <property type="entry name" value="6hp_glycosidase-like_sf"/>
</dbReference>
<dbReference type="InterPro" id="IPR052043">
    <property type="entry name" value="PolySaccharide_Degr_Enz"/>
</dbReference>
<dbReference type="Proteomes" id="UP000054988">
    <property type="component" value="Unassembled WGS sequence"/>
</dbReference>
<dbReference type="InterPro" id="IPR031755">
    <property type="entry name" value="Inhibitor_I66"/>
</dbReference>
<evidence type="ECO:0000313" key="1">
    <source>
        <dbReference type="EMBL" id="KTB36142.1"/>
    </source>
</evidence>
<comment type="caution">
    <text evidence="1">The sequence shown here is derived from an EMBL/GenBank/DDBJ whole genome shotgun (WGS) entry which is preliminary data.</text>
</comment>
<dbReference type="Gene3D" id="1.50.10.10">
    <property type="match status" value="1"/>
</dbReference>
<dbReference type="SUPFAM" id="SSF48208">
    <property type="entry name" value="Six-hairpin glycosidases"/>
    <property type="match status" value="1"/>
</dbReference>
<dbReference type="PANTHER" id="PTHR33886">
    <property type="entry name" value="UNSATURATED RHAMNOGALACTURONAN HYDROLASE (EUROFUNG)"/>
    <property type="match status" value="1"/>
</dbReference>
<gene>
    <name evidence="1" type="ORF">WG66_11303</name>
</gene>
<name>A0A0W0FIJ7_MONRR</name>
<accession>A0A0W0FIJ7</accession>